<evidence type="ECO:0000313" key="3">
    <source>
        <dbReference type="Proteomes" id="UP000235616"/>
    </source>
</evidence>
<sequence length="153" mass="16354">MKTIDTRETGATRTMDAASATDQEFDAPQAVLDFVVEVMAALGAAPDVAREAARTGRIQLGAQRLQLVLAPDESALIVGALLDEDWAGSRERRALLLQANAHWLLTAGISFAIGLGGPQLLCRWTLEPRMPDALARWLGNFAAFAADLQAARA</sequence>
<comment type="caution">
    <text evidence="2">The sequence shown here is derived from an EMBL/GenBank/DDBJ whole genome shotgun (WGS) entry which is preliminary data.</text>
</comment>
<evidence type="ECO:0000313" key="2">
    <source>
        <dbReference type="EMBL" id="PMS22033.1"/>
    </source>
</evidence>
<evidence type="ECO:0000256" key="1">
    <source>
        <dbReference type="SAM" id="MobiDB-lite"/>
    </source>
</evidence>
<accession>A0A2N7VY09</accession>
<proteinExistence type="predicted"/>
<dbReference type="Proteomes" id="UP000235616">
    <property type="component" value="Unassembled WGS sequence"/>
</dbReference>
<reference evidence="2 3" key="1">
    <citation type="submission" date="2018-01" db="EMBL/GenBank/DDBJ databases">
        <title>Whole genome analyses suggest that Burkholderia sensu lato contains two further novel genera in the rhizoxinica-symbiotica group Mycetohabitans gen. nov., and Trinickia gen. nov.: implications for the evolution of diazotrophy and nodulation in the Burkholderiaceae.</title>
        <authorList>
            <person name="Estrada-de los Santos P."/>
            <person name="Palmer M."/>
            <person name="Chavez-Ramirez B."/>
            <person name="Beukes C."/>
            <person name="Steenkamp E.T."/>
            <person name="Hirsch A.M."/>
            <person name="Manyaka P."/>
            <person name="Maluk M."/>
            <person name="Lafos M."/>
            <person name="Crook M."/>
            <person name="Gross E."/>
            <person name="Simon M.F."/>
            <person name="Bueno dos Reis Junior F."/>
            <person name="Poole P.S."/>
            <person name="Venter S.N."/>
            <person name="James E.K."/>
        </authorList>
    </citation>
    <scope>NUCLEOTIDE SEQUENCE [LARGE SCALE GENOMIC DNA]</scope>
    <source>
        <strain evidence="2 3">GIMN1.004</strain>
    </source>
</reference>
<dbReference type="AlphaFoldDB" id="A0A2N7VY09"/>
<evidence type="ECO:0008006" key="4">
    <source>
        <dbReference type="Google" id="ProtNLM"/>
    </source>
</evidence>
<dbReference type="RefSeq" id="WP_102644433.1">
    <property type="nucleotide sequence ID" value="NZ_PNYA01000004.1"/>
</dbReference>
<name>A0A2N7VY09_9BURK</name>
<dbReference type="EMBL" id="PNYA01000004">
    <property type="protein sequence ID" value="PMS22033.1"/>
    <property type="molecule type" value="Genomic_DNA"/>
</dbReference>
<keyword evidence="3" id="KW-1185">Reference proteome</keyword>
<feature type="region of interest" description="Disordered" evidence="1">
    <location>
        <begin position="1"/>
        <end position="20"/>
    </location>
</feature>
<gene>
    <name evidence="2" type="ORF">C0Z18_05810</name>
</gene>
<dbReference type="OrthoDB" id="8812060at2"/>
<dbReference type="CDD" id="cd16364">
    <property type="entry name" value="T3SC_I-like"/>
    <property type="match status" value="1"/>
</dbReference>
<feature type="compositionally biased region" description="Basic and acidic residues" evidence="1">
    <location>
        <begin position="1"/>
        <end position="10"/>
    </location>
</feature>
<protein>
    <recommendedName>
        <fullName evidence="4">Type III secretion chaperone SycN</fullName>
    </recommendedName>
</protein>
<organism evidence="2 3">
    <name type="scientific">Trinickia dabaoshanensis</name>
    <dbReference type="NCBI Taxonomy" id="564714"/>
    <lineage>
        <taxon>Bacteria</taxon>
        <taxon>Pseudomonadati</taxon>
        <taxon>Pseudomonadota</taxon>
        <taxon>Betaproteobacteria</taxon>
        <taxon>Burkholderiales</taxon>
        <taxon>Burkholderiaceae</taxon>
        <taxon>Trinickia</taxon>
    </lineage>
</organism>